<dbReference type="EMBL" id="AAQH01000009">
    <property type="protein sequence ID" value="EAT12205.1"/>
    <property type="molecule type" value="Genomic_DNA"/>
</dbReference>
<gene>
    <name evidence="1" type="ORF">RED65_04245</name>
</gene>
<dbReference type="AlphaFoldDB" id="Q1N1S6"/>
<reference evidence="1 2" key="1">
    <citation type="submission" date="2006-03" db="EMBL/GenBank/DDBJ databases">
        <authorList>
            <person name="Pinhassi J."/>
            <person name="Pedros-Alio C."/>
            <person name="Ferriera S."/>
            <person name="Johnson J."/>
            <person name="Kravitz S."/>
            <person name="Halpern A."/>
            <person name="Remington K."/>
            <person name="Beeson K."/>
            <person name="Tran B."/>
            <person name="Rogers Y.-H."/>
            <person name="Friedman R."/>
            <person name="Venter J.C."/>
        </authorList>
    </citation>
    <scope>NUCLEOTIDE SEQUENCE [LARGE SCALE GENOMIC DNA]</scope>
    <source>
        <strain evidence="1 2">RED65</strain>
    </source>
</reference>
<dbReference type="STRING" id="207949.RED65_04245"/>
<dbReference type="Proteomes" id="UP000004263">
    <property type="component" value="Unassembled WGS sequence"/>
</dbReference>
<evidence type="ECO:0000313" key="1">
    <source>
        <dbReference type="EMBL" id="EAT12205.1"/>
    </source>
</evidence>
<organism evidence="1 2">
    <name type="scientific">Bermanella marisrubri</name>
    <dbReference type="NCBI Taxonomy" id="207949"/>
    <lineage>
        <taxon>Bacteria</taxon>
        <taxon>Pseudomonadati</taxon>
        <taxon>Pseudomonadota</taxon>
        <taxon>Gammaproteobacteria</taxon>
        <taxon>Oceanospirillales</taxon>
        <taxon>Oceanospirillaceae</taxon>
        <taxon>Bermanella</taxon>
    </lineage>
</organism>
<comment type="caution">
    <text evidence="1">The sequence shown here is derived from an EMBL/GenBank/DDBJ whole genome shotgun (WGS) entry which is preliminary data.</text>
</comment>
<sequence>MILAVAPSYWYVDAIDMAPDSKEPIIIRIPTKRKIRPIISEFEFFQVYALSHTLSVKYSIYFYDIYACSVLLFHTHQIEVPCAASEQFRAMLI</sequence>
<proteinExistence type="predicted"/>
<dbReference type="HOGENOM" id="CLU_2393877_0_0_6"/>
<evidence type="ECO:0000313" key="2">
    <source>
        <dbReference type="Proteomes" id="UP000004263"/>
    </source>
</evidence>
<name>Q1N1S6_9GAMM</name>
<accession>Q1N1S6</accession>
<keyword evidence="2" id="KW-1185">Reference proteome</keyword>
<protein>
    <submittedName>
        <fullName evidence="1">Uncharacterized protein</fullName>
    </submittedName>
</protein>